<gene>
    <name evidence="1" type="ORF">Vse01_20470</name>
</gene>
<accession>A0A9W5XJG4</accession>
<dbReference type="Gene3D" id="1.20.1440.30">
    <property type="entry name" value="Biosynthetic Protein domain"/>
    <property type="match status" value="1"/>
</dbReference>
<evidence type="ECO:0000313" key="1">
    <source>
        <dbReference type="EMBL" id="GIJ32899.1"/>
    </source>
</evidence>
<keyword evidence="2" id="KW-1185">Reference proteome</keyword>
<dbReference type="AlphaFoldDB" id="A0A9W5XJG4"/>
<dbReference type="Pfam" id="PF05139">
    <property type="entry name" value="Erythro_esteras"/>
    <property type="match status" value="1"/>
</dbReference>
<dbReference type="Proteomes" id="UP000607311">
    <property type="component" value="Unassembled WGS sequence"/>
</dbReference>
<sequence length="404" mass="44320">MSDLPSSARTLAALVESATIVGLGTSTREANETFRLVEEATHELIRRGFRTVALLDNQRVGDLYDCYVRGEDVDLDTALGQAWGPWRTTEMRDALVRLRRHNAHHPDDPVRVIAVNGRRALPADYDRVVALLDPVEPATAARIGEIFAVIRTAHDNGEHVQRLRGTHPGVPFVELARTSRDLAAQLSAGPGRDEALRLIDAIVDFHAHALGGGYDAASEERAAAGRLLDHLRRTGDRVVFWEGSAHVAAHGDAMVGAHLRAALGDGYVAVHVTFGHGRLPATDIPRPAPSSLEAVLLDDPGERIIDLRSAVPANLAERRERPWRTRLISGLYQAERDEDHYYELPTLAGSFDVIAFIPTVTPIHPLVIEPETRLGQYGRQTPRHLVLGEGVRVAANCTAWSRIR</sequence>
<name>A0A9W5XJG4_9ACTN</name>
<comment type="caution">
    <text evidence="1">The sequence shown here is derived from an EMBL/GenBank/DDBJ whole genome shotgun (WGS) entry which is preliminary data.</text>
</comment>
<dbReference type="PANTHER" id="PTHR31299:SF0">
    <property type="entry name" value="ESTERASE, PUTATIVE (AFU_ORTHOLOGUE AFUA_1G05850)-RELATED"/>
    <property type="match status" value="1"/>
</dbReference>
<dbReference type="SUPFAM" id="SSF159501">
    <property type="entry name" value="EreA/ChaN-like"/>
    <property type="match status" value="1"/>
</dbReference>
<dbReference type="InterPro" id="IPR052036">
    <property type="entry name" value="Hydrolase/PRTase-associated"/>
</dbReference>
<dbReference type="GO" id="GO:0046677">
    <property type="term" value="P:response to antibiotic"/>
    <property type="evidence" value="ECO:0007669"/>
    <property type="project" value="InterPro"/>
</dbReference>
<dbReference type="CDD" id="cd14728">
    <property type="entry name" value="Ere-like"/>
    <property type="match status" value="1"/>
</dbReference>
<dbReference type="PANTHER" id="PTHR31299">
    <property type="entry name" value="ESTERASE, PUTATIVE (AFU_ORTHOLOGUE AFUA_1G05850)-RELATED"/>
    <property type="match status" value="1"/>
</dbReference>
<protein>
    <recommendedName>
        <fullName evidence="3">Erythromycin esterase</fullName>
    </recommendedName>
</protein>
<dbReference type="RefSeq" id="WP_093405687.1">
    <property type="nucleotide sequence ID" value="NZ_BOPD01000011.1"/>
</dbReference>
<dbReference type="EMBL" id="BOPD01000011">
    <property type="protein sequence ID" value="GIJ32899.1"/>
    <property type="molecule type" value="Genomic_DNA"/>
</dbReference>
<organism evidence="1 2">
    <name type="scientific">Micromonospora sediminimaris</name>
    <dbReference type="NCBI Taxonomy" id="547162"/>
    <lineage>
        <taxon>Bacteria</taxon>
        <taxon>Bacillati</taxon>
        <taxon>Actinomycetota</taxon>
        <taxon>Actinomycetes</taxon>
        <taxon>Micromonosporales</taxon>
        <taxon>Micromonosporaceae</taxon>
        <taxon>Micromonospora</taxon>
    </lineage>
</organism>
<evidence type="ECO:0000313" key="2">
    <source>
        <dbReference type="Proteomes" id="UP000607311"/>
    </source>
</evidence>
<proteinExistence type="predicted"/>
<dbReference type="Gene3D" id="3.30.1870.10">
    <property type="entry name" value="EreA-like, domain 2"/>
    <property type="match status" value="1"/>
</dbReference>
<reference evidence="1" key="1">
    <citation type="submission" date="2021-01" db="EMBL/GenBank/DDBJ databases">
        <title>Whole genome shotgun sequence of Verrucosispora sediminis NBRC 107745.</title>
        <authorList>
            <person name="Komaki H."/>
            <person name="Tamura T."/>
        </authorList>
    </citation>
    <scope>NUCLEOTIDE SEQUENCE</scope>
    <source>
        <strain evidence="1">NBRC 107745</strain>
    </source>
</reference>
<evidence type="ECO:0008006" key="3">
    <source>
        <dbReference type="Google" id="ProtNLM"/>
    </source>
</evidence>
<dbReference type="OrthoDB" id="9810066at2"/>
<dbReference type="InterPro" id="IPR007815">
    <property type="entry name" value="Emycin_Estase"/>
</dbReference>
<dbReference type="Gene3D" id="3.40.1660.10">
    <property type="entry name" value="EreA-like (biosynthetic domain)"/>
    <property type="match status" value="1"/>
</dbReference>